<evidence type="ECO:0000313" key="1">
    <source>
        <dbReference type="EMBL" id="RKR96568.1"/>
    </source>
</evidence>
<proteinExistence type="predicted"/>
<sequence length="106" mass="10927">MGNQSNTEVDTIGLARWGREVALLGEDLAAALDRSGRHIAMCANGFGTSTQTEFVTYVTTLKRRAGEMVGALEGLATGLAGAAASYGSVDDCAAGTFEQPSTGLRL</sequence>
<comment type="caution">
    <text evidence="1">The sequence shown here is derived from an EMBL/GenBank/DDBJ whole genome shotgun (WGS) entry which is preliminary data.</text>
</comment>
<protein>
    <submittedName>
        <fullName evidence="1">Excreted virulence factor EspC (Type VII ESX diderm)</fullName>
    </submittedName>
</protein>
<dbReference type="AlphaFoldDB" id="A0A495K7H5"/>
<dbReference type="EMBL" id="RBKV01000001">
    <property type="protein sequence ID" value="RKR96568.1"/>
    <property type="molecule type" value="Genomic_DNA"/>
</dbReference>
<accession>A0A495K7H5</accession>
<reference evidence="1 2" key="1">
    <citation type="submission" date="2018-10" db="EMBL/GenBank/DDBJ databases">
        <title>Sequencing the genomes of 1000 actinobacteria strains.</title>
        <authorList>
            <person name="Klenk H.-P."/>
        </authorList>
    </citation>
    <scope>NUCLEOTIDE SEQUENCE [LARGE SCALE GENOMIC DNA]</scope>
    <source>
        <strain evidence="1 2">DSM 44343</strain>
    </source>
</reference>
<organism evidence="1 2">
    <name type="scientific">Williamsia marianensis</name>
    <dbReference type="NCBI Taxonomy" id="85044"/>
    <lineage>
        <taxon>Bacteria</taxon>
        <taxon>Bacillati</taxon>
        <taxon>Actinomycetota</taxon>
        <taxon>Actinomycetes</taxon>
        <taxon>Mycobacteriales</taxon>
        <taxon>Nocardiaceae</taxon>
        <taxon>Williamsia</taxon>
    </lineage>
</organism>
<gene>
    <name evidence="1" type="ORF">DFJ75_3421</name>
</gene>
<name>A0A495K7H5_WILMA</name>
<dbReference type="Proteomes" id="UP000274762">
    <property type="component" value="Unassembled WGS sequence"/>
</dbReference>
<dbReference type="RefSeq" id="WP_120802790.1">
    <property type="nucleotide sequence ID" value="NZ_CBCRXS010000008.1"/>
</dbReference>
<evidence type="ECO:0000313" key="2">
    <source>
        <dbReference type="Proteomes" id="UP000274762"/>
    </source>
</evidence>